<dbReference type="SUPFAM" id="SSF50969">
    <property type="entry name" value="YVTN repeat-like/Quinoprotein amine dehydrogenase"/>
    <property type="match status" value="1"/>
</dbReference>
<evidence type="ECO:0000313" key="2">
    <source>
        <dbReference type="Proteomes" id="UP000654345"/>
    </source>
</evidence>
<dbReference type="RefSeq" id="WP_201371282.1">
    <property type="nucleotide sequence ID" value="NZ_BNJG01000001.1"/>
</dbReference>
<dbReference type="Proteomes" id="UP000654345">
    <property type="component" value="Unassembled WGS sequence"/>
</dbReference>
<keyword evidence="2" id="KW-1185">Reference proteome</keyword>
<reference evidence="1 2" key="1">
    <citation type="journal article" date="2021" name="Int. J. Syst. Evol. Microbiol.">
        <title>Reticulibacter mediterranei gen. nov., sp. nov., within the new family Reticulibacteraceae fam. nov., and Ktedonospora formicarum gen. nov., sp. nov., Ktedonobacter robiniae sp. nov., Dictyobacter formicarum sp. nov. and Dictyobacter arantiisoli sp. nov., belonging to the class Ktedonobacteria.</title>
        <authorList>
            <person name="Yabe S."/>
            <person name="Zheng Y."/>
            <person name="Wang C.M."/>
            <person name="Sakai Y."/>
            <person name="Abe K."/>
            <person name="Yokota A."/>
            <person name="Donadio S."/>
            <person name="Cavaletti L."/>
            <person name="Monciardini P."/>
        </authorList>
    </citation>
    <scope>NUCLEOTIDE SEQUENCE [LARGE SCALE GENOMIC DNA]</scope>
    <source>
        <strain evidence="1 2">SOSP1-30</strain>
    </source>
</reference>
<accession>A0ABQ3UPE7</accession>
<evidence type="ECO:0000313" key="1">
    <source>
        <dbReference type="EMBL" id="GHO54593.1"/>
    </source>
</evidence>
<dbReference type="PANTHER" id="PTHR47197">
    <property type="entry name" value="PROTEIN NIRF"/>
    <property type="match status" value="1"/>
</dbReference>
<dbReference type="EMBL" id="BNJG01000001">
    <property type="protein sequence ID" value="GHO54593.1"/>
    <property type="molecule type" value="Genomic_DNA"/>
</dbReference>
<protein>
    <submittedName>
        <fullName evidence="1">Uncharacterized protein</fullName>
    </submittedName>
</protein>
<sequence length="391" mass="42693">MNILRKYKNLLLICSLLLIVLAGFSFVMMRSNQVGAQGASVLTKHYLYVIPDGGVDVYDIDRAHAFVRHIDLPMLKSGRGAVADPLTASLFISYGGNGGAHGNGSLLKYDLLHDRVVWTKSYDFGIDSMAITPDGKSIYMPGGSNQYQGFWHVLRARDGAVLQAIQVGGGAAGHNTVVGLSGKYAYLGALNNNQLYVVDTASNKVVKKVGPLKDGVRPFTVNNKETLVFTTASHFLGFEVSDLQTGQLLYSVPAEGFVDGLHMSAPSHGISLSPDEKEVYIVDAPNSYVHVFDVIGLPERAPRKVADIKLTAFQGEETPCVYDCLREGWVLHSRDGRYVYVGDSGDVIDTATRAVVKHLPDLMNTRKYLEIDWRNGIPVFTTSRQGLGYAF</sequence>
<proteinExistence type="predicted"/>
<dbReference type="Gene3D" id="2.130.10.10">
    <property type="entry name" value="YVTN repeat-like/Quinoprotein amine dehydrogenase"/>
    <property type="match status" value="1"/>
</dbReference>
<dbReference type="InterPro" id="IPR011044">
    <property type="entry name" value="Quino_amine_DH_bsu"/>
</dbReference>
<name>A0ABQ3UPE7_9CHLR</name>
<dbReference type="InterPro" id="IPR015943">
    <property type="entry name" value="WD40/YVTN_repeat-like_dom_sf"/>
</dbReference>
<organism evidence="1 2">
    <name type="scientific">Ktedonobacter robiniae</name>
    <dbReference type="NCBI Taxonomy" id="2778365"/>
    <lineage>
        <taxon>Bacteria</taxon>
        <taxon>Bacillati</taxon>
        <taxon>Chloroflexota</taxon>
        <taxon>Ktedonobacteria</taxon>
        <taxon>Ktedonobacterales</taxon>
        <taxon>Ktedonobacteraceae</taxon>
        <taxon>Ktedonobacter</taxon>
    </lineage>
</organism>
<comment type="caution">
    <text evidence="1">The sequence shown here is derived from an EMBL/GenBank/DDBJ whole genome shotgun (WGS) entry which is preliminary data.</text>
</comment>
<gene>
    <name evidence="1" type="ORF">KSB_30680</name>
</gene>
<dbReference type="InterPro" id="IPR051200">
    <property type="entry name" value="Host-pathogen_enzymatic-act"/>
</dbReference>
<dbReference type="PANTHER" id="PTHR47197:SF3">
    <property type="entry name" value="DIHYDRO-HEME D1 DEHYDROGENASE"/>
    <property type="match status" value="1"/>
</dbReference>